<organism evidence="1 2">
    <name type="scientific">Achromobacter veterisilvae</name>
    <dbReference type="NCBI Taxonomy" id="2069367"/>
    <lineage>
        <taxon>Bacteria</taxon>
        <taxon>Pseudomonadati</taxon>
        <taxon>Pseudomonadota</taxon>
        <taxon>Betaproteobacteria</taxon>
        <taxon>Burkholderiales</taxon>
        <taxon>Alcaligenaceae</taxon>
        <taxon>Achromobacter</taxon>
    </lineage>
</organism>
<sequence length="74" mass="8054">MATIRHADQPWAITGTNCNAHDLRSGFWLHEGDVASLDAPPFVPAGSTIKNERPYDGCRDTFVIGGLAERTGRD</sequence>
<protein>
    <submittedName>
        <fullName evidence="1">Uncharacterized protein</fullName>
    </submittedName>
</protein>
<name>A0A446CFQ1_9BURK</name>
<dbReference type="AlphaFoldDB" id="A0A446CFQ1"/>
<dbReference type="RefSeq" id="WP_129240880.1">
    <property type="nucleotide sequence ID" value="NZ_UFQC01000010.1"/>
</dbReference>
<accession>A0A446CFQ1</accession>
<gene>
    <name evidence="1" type="ORF">AVE30378_02172</name>
</gene>
<proteinExistence type="predicted"/>
<reference evidence="1 2" key="1">
    <citation type="submission" date="2018-07" db="EMBL/GenBank/DDBJ databases">
        <authorList>
            <person name="Peeters C."/>
        </authorList>
    </citation>
    <scope>NUCLEOTIDE SEQUENCE [LARGE SCALE GENOMIC DNA]</scope>
    <source>
        <strain evidence="1 2">LMG 30378</strain>
    </source>
</reference>
<dbReference type="Proteomes" id="UP000289465">
    <property type="component" value="Unassembled WGS sequence"/>
</dbReference>
<dbReference type="EMBL" id="UFQC01000010">
    <property type="protein sequence ID" value="SSW66633.1"/>
    <property type="molecule type" value="Genomic_DNA"/>
</dbReference>
<evidence type="ECO:0000313" key="1">
    <source>
        <dbReference type="EMBL" id="SSW66633.1"/>
    </source>
</evidence>
<evidence type="ECO:0000313" key="2">
    <source>
        <dbReference type="Proteomes" id="UP000289465"/>
    </source>
</evidence>
<dbReference type="OrthoDB" id="9922474at2"/>